<dbReference type="InterPro" id="IPR005390">
    <property type="entry name" value="NeuromedU_rcpt"/>
</dbReference>
<comment type="similarity">
    <text evidence="2 12">Belongs to the G-protein coupled receptor 1 family.</text>
</comment>
<protein>
    <recommendedName>
        <fullName evidence="14">G-protein coupled receptors family 1 profile domain-containing protein</fullName>
    </recommendedName>
</protein>
<keyword evidence="3" id="KW-1003">Cell membrane</keyword>
<organism evidence="15 16">
    <name type="scientific">Psylliodes chrysocephalus</name>
    <dbReference type="NCBI Taxonomy" id="3402493"/>
    <lineage>
        <taxon>Eukaryota</taxon>
        <taxon>Metazoa</taxon>
        <taxon>Ecdysozoa</taxon>
        <taxon>Arthropoda</taxon>
        <taxon>Hexapoda</taxon>
        <taxon>Insecta</taxon>
        <taxon>Pterygota</taxon>
        <taxon>Neoptera</taxon>
        <taxon>Endopterygota</taxon>
        <taxon>Coleoptera</taxon>
        <taxon>Polyphaga</taxon>
        <taxon>Cucujiformia</taxon>
        <taxon>Chrysomeloidea</taxon>
        <taxon>Chrysomelidae</taxon>
        <taxon>Galerucinae</taxon>
        <taxon>Alticini</taxon>
        <taxon>Psylliodes</taxon>
    </lineage>
</organism>
<gene>
    <name evidence="15" type="ORF">PSYICH_LOCUS807</name>
</gene>
<evidence type="ECO:0000256" key="4">
    <source>
        <dbReference type="ARBA" id="ARBA00022692"/>
    </source>
</evidence>
<keyword evidence="5 13" id="KW-1133">Transmembrane helix</keyword>
<keyword evidence="10" id="KW-0325">Glycoprotein</keyword>
<keyword evidence="6 12" id="KW-0297">G-protein coupled receptor</keyword>
<evidence type="ECO:0000256" key="5">
    <source>
        <dbReference type="ARBA" id="ARBA00022989"/>
    </source>
</evidence>
<evidence type="ECO:0000256" key="1">
    <source>
        <dbReference type="ARBA" id="ARBA00004651"/>
    </source>
</evidence>
<evidence type="ECO:0000256" key="6">
    <source>
        <dbReference type="ARBA" id="ARBA00023040"/>
    </source>
</evidence>
<dbReference type="Gene3D" id="1.20.1070.10">
    <property type="entry name" value="Rhodopsin 7-helix transmembrane proteins"/>
    <property type="match status" value="1"/>
</dbReference>
<keyword evidence="16" id="KW-1185">Reference proteome</keyword>
<dbReference type="PANTHER" id="PTHR24243">
    <property type="entry name" value="G-PROTEIN COUPLED RECEPTOR"/>
    <property type="match status" value="1"/>
</dbReference>
<evidence type="ECO:0000256" key="13">
    <source>
        <dbReference type="SAM" id="Phobius"/>
    </source>
</evidence>
<evidence type="ECO:0000256" key="8">
    <source>
        <dbReference type="ARBA" id="ARBA00023157"/>
    </source>
</evidence>
<accession>A0A9P0G6B6</accession>
<name>A0A9P0G6B6_9CUCU</name>
<sequence length="393" mass="44644">MNAECNEDVLGPKRDSLYVVLPLTIIFVIIFITGSIGNISTCIVIAKNKSMHTATNYYLFSLAVSDQLLLITGLPQEVYSFWSRYPYIFGSTFCFLRGLLSETSGNSSVLIIGAFTVERYLAICHPFLSHTLSNLSRAIKLVLIIWILSIGLAIPQALPLRVELINGTCRQCVISNNAYIEPVFEVSTILLFIVPMTIITVLYILVGIRLKSSNNINKLSTHARMQRKSSWKVVKMLVAVVVAFFVCWAPFHLQRLTSIYQKPTEETQETHLKIYAMITYISGILYYMSATVNPILYNIMSVKFRDAFRETFSCYWFKEKHVKAQRSHSVASKSNMRYPDSIDSGSQDNSMQSFMLSMHKNSLESTTMTAINNSFMKRMQLEKESLEVEPSKE</sequence>
<evidence type="ECO:0000256" key="3">
    <source>
        <dbReference type="ARBA" id="ARBA00022475"/>
    </source>
</evidence>
<dbReference type="OrthoDB" id="5950040at2759"/>
<keyword evidence="9 12" id="KW-0675">Receptor</keyword>
<evidence type="ECO:0000259" key="14">
    <source>
        <dbReference type="PROSITE" id="PS50262"/>
    </source>
</evidence>
<keyword evidence="4 12" id="KW-0812">Transmembrane</keyword>
<evidence type="ECO:0000313" key="15">
    <source>
        <dbReference type="EMBL" id="CAH1099591.1"/>
    </source>
</evidence>
<feature type="transmembrane region" description="Helical" evidence="13">
    <location>
        <begin position="274"/>
        <end position="299"/>
    </location>
</feature>
<dbReference type="Proteomes" id="UP001153636">
    <property type="component" value="Chromosome 1"/>
</dbReference>
<dbReference type="SUPFAM" id="SSF81321">
    <property type="entry name" value="Family A G protein-coupled receptor-like"/>
    <property type="match status" value="1"/>
</dbReference>
<dbReference type="PROSITE" id="PS50262">
    <property type="entry name" value="G_PROTEIN_RECEP_F1_2"/>
    <property type="match status" value="1"/>
</dbReference>
<keyword evidence="7 13" id="KW-0472">Membrane</keyword>
<dbReference type="EMBL" id="OV651813">
    <property type="protein sequence ID" value="CAH1099591.1"/>
    <property type="molecule type" value="Genomic_DNA"/>
</dbReference>
<feature type="transmembrane region" description="Helical" evidence="13">
    <location>
        <begin position="20"/>
        <end position="45"/>
    </location>
</feature>
<reference evidence="15" key="1">
    <citation type="submission" date="2022-01" db="EMBL/GenBank/DDBJ databases">
        <authorList>
            <person name="King R."/>
        </authorList>
    </citation>
    <scope>NUCLEOTIDE SEQUENCE</scope>
</reference>
<dbReference type="Pfam" id="PF00001">
    <property type="entry name" value="7tm_1"/>
    <property type="match status" value="1"/>
</dbReference>
<evidence type="ECO:0000256" key="11">
    <source>
        <dbReference type="ARBA" id="ARBA00023224"/>
    </source>
</evidence>
<evidence type="ECO:0000256" key="10">
    <source>
        <dbReference type="ARBA" id="ARBA00023180"/>
    </source>
</evidence>
<evidence type="ECO:0000256" key="9">
    <source>
        <dbReference type="ARBA" id="ARBA00023170"/>
    </source>
</evidence>
<comment type="subcellular location">
    <subcellularLocation>
        <location evidence="1">Cell membrane</location>
        <topology evidence="1">Multi-pass membrane protein</topology>
    </subcellularLocation>
</comment>
<evidence type="ECO:0000256" key="2">
    <source>
        <dbReference type="ARBA" id="ARBA00010663"/>
    </source>
</evidence>
<evidence type="ECO:0000313" key="16">
    <source>
        <dbReference type="Proteomes" id="UP001153636"/>
    </source>
</evidence>
<dbReference type="InterPro" id="IPR000276">
    <property type="entry name" value="GPCR_Rhodpsn"/>
</dbReference>
<feature type="transmembrane region" description="Helical" evidence="13">
    <location>
        <begin position="138"/>
        <end position="158"/>
    </location>
</feature>
<evidence type="ECO:0000256" key="12">
    <source>
        <dbReference type="RuleBase" id="RU000688"/>
    </source>
</evidence>
<dbReference type="InterPro" id="IPR017452">
    <property type="entry name" value="GPCR_Rhodpsn_7TM"/>
</dbReference>
<dbReference type="PROSITE" id="PS00237">
    <property type="entry name" value="G_PROTEIN_RECEP_F1_1"/>
    <property type="match status" value="1"/>
</dbReference>
<dbReference type="PRINTS" id="PR00237">
    <property type="entry name" value="GPCRRHODOPSN"/>
</dbReference>
<evidence type="ECO:0000256" key="7">
    <source>
        <dbReference type="ARBA" id="ARBA00023136"/>
    </source>
</evidence>
<dbReference type="GO" id="GO:0001607">
    <property type="term" value="F:neuromedin U receptor activity"/>
    <property type="evidence" value="ECO:0007669"/>
    <property type="project" value="InterPro"/>
</dbReference>
<feature type="transmembrane region" description="Helical" evidence="13">
    <location>
        <begin position="189"/>
        <end position="212"/>
    </location>
</feature>
<proteinExistence type="inferred from homology"/>
<keyword evidence="8" id="KW-1015">Disulfide bond</keyword>
<dbReference type="GO" id="GO:0005886">
    <property type="term" value="C:plasma membrane"/>
    <property type="evidence" value="ECO:0007669"/>
    <property type="project" value="UniProtKB-SubCell"/>
</dbReference>
<dbReference type="AlphaFoldDB" id="A0A9P0G6B6"/>
<dbReference type="PRINTS" id="PR01565">
    <property type="entry name" value="NEUROMEDINUR"/>
</dbReference>
<dbReference type="PANTHER" id="PTHR24243:SF208">
    <property type="entry name" value="PYROKININ-1 RECEPTOR"/>
    <property type="match status" value="1"/>
</dbReference>
<dbReference type="SMART" id="SM01381">
    <property type="entry name" value="7TM_GPCR_Srsx"/>
    <property type="match status" value="1"/>
</dbReference>
<keyword evidence="11 12" id="KW-0807">Transducer</keyword>
<feature type="transmembrane region" description="Helical" evidence="13">
    <location>
        <begin position="233"/>
        <end position="254"/>
    </location>
</feature>
<feature type="domain" description="G-protein coupled receptors family 1 profile" evidence="14">
    <location>
        <begin position="37"/>
        <end position="297"/>
    </location>
</feature>